<dbReference type="Pfam" id="PF26540">
    <property type="entry name" value="GcpE_C"/>
    <property type="match status" value="1"/>
</dbReference>
<dbReference type="PANTHER" id="PTHR30454:SF0">
    <property type="entry name" value="4-HYDROXY-3-METHYLBUT-2-EN-1-YL DIPHOSPHATE SYNTHASE (FERREDOXIN), CHLOROPLASTIC"/>
    <property type="match status" value="1"/>
</dbReference>
<dbReference type="InterPro" id="IPR004588">
    <property type="entry name" value="IspG_bac-typ"/>
</dbReference>
<evidence type="ECO:0000256" key="7">
    <source>
        <dbReference type="HAMAP-Rule" id="MF_00159"/>
    </source>
</evidence>
<dbReference type="GO" id="GO:0046429">
    <property type="term" value="F:4-hydroxy-3-methylbut-2-en-1-yl diphosphate synthase activity (ferredoxin)"/>
    <property type="evidence" value="ECO:0007669"/>
    <property type="project" value="UniProtKB-UniRule"/>
</dbReference>
<comment type="cofactor">
    <cofactor evidence="7">
        <name>[4Fe-4S] cluster</name>
        <dbReference type="ChEBI" id="CHEBI:49883"/>
    </cofactor>
    <text evidence="7">Binds 1 [4Fe-4S] cluster.</text>
</comment>
<dbReference type="KEGG" id="fpe:Ferpe_0698"/>
<feature type="binding site" evidence="7">
    <location>
        <position position="298"/>
    </location>
    <ligand>
        <name>[4Fe-4S] cluster</name>
        <dbReference type="ChEBI" id="CHEBI:49883"/>
    </ligand>
</feature>
<dbReference type="NCBIfam" id="NF001540">
    <property type="entry name" value="PRK00366.1"/>
    <property type="match status" value="1"/>
</dbReference>
<feature type="domain" description="IspG C-terminal" evidence="9">
    <location>
        <begin position="260"/>
        <end position="346"/>
    </location>
</feature>
<feature type="domain" description="IspG TIM-barrel" evidence="8">
    <location>
        <begin position="10"/>
        <end position="245"/>
    </location>
</feature>
<dbReference type="HAMAP" id="MF_00159">
    <property type="entry name" value="IspG"/>
    <property type="match status" value="1"/>
</dbReference>
<dbReference type="FunFam" id="3.20.20.20:FF:000001">
    <property type="entry name" value="4-hydroxy-3-methylbut-2-en-1-yl diphosphate synthase (flavodoxin)"/>
    <property type="match status" value="1"/>
</dbReference>
<keyword evidence="4 7" id="KW-0408">Iron</keyword>
<dbReference type="Gene3D" id="3.30.413.10">
    <property type="entry name" value="Sulfite Reductase Hemoprotein, domain 1"/>
    <property type="match status" value="1"/>
</dbReference>
<dbReference type="eggNOG" id="COG0821">
    <property type="taxonomic scope" value="Bacteria"/>
</dbReference>
<comment type="catalytic activity">
    <reaction evidence="7">
        <text>(2E)-4-hydroxy-3-methylbut-2-enyl diphosphate + oxidized [flavodoxin] + H2O + 2 H(+) = 2-C-methyl-D-erythritol 2,4-cyclic diphosphate + reduced [flavodoxin]</text>
        <dbReference type="Rhea" id="RHEA:43604"/>
        <dbReference type="Rhea" id="RHEA-COMP:10622"/>
        <dbReference type="Rhea" id="RHEA-COMP:10623"/>
        <dbReference type="ChEBI" id="CHEBI:15377"/>
        <dbReference type="ChEBI" id="CHEBI:15378"/>
        <dbReference type="ChEBI" id="CHEBI:57618"/>
        <dbReference type="ChEBI" id="CHEBI:58210"/>
        <dbReference type="ChEBI" id="CHEBI:58483"/>
        <dbReference type="ChEBI" id="CHEBI:128753"/>
        <dbReference type="EC" id="1.17.7.3"/>
    </reaction>
</comment>
<dbReference type="SUPFAM" id="SSF51717">
    <property type="entry name" value="Dihydropteroate synthetase-like"/>
    <property type="match status" value="1"/>
</dbReference>
<dbReference type="GO" id="GO:0005506">
    <property type="term" value="F:iron ion binding"/>
    <property type="evidence" value="ECO:0007669"/>
    <property type="project" value="InterPro"/>
</dbReference>
<dbReference type="EC" id="1.17.7.3" evidence="7"/>
<evidence type="ECO:0000256" key="6">
    <source>
        <dbReference type="ARBA" id="ARBA00023229"/>
    </source>
</evidence>
<feature type="binding site" evidence="7">
    <location>
        <position position="263"/>
    </location>
    <ligand>
        <name>[4Fe-4S] cluster</name>
        <dbReference type="ChEBI" id="CHEBI:49883"/>
    </ligand>
</feature>
<proteinExistence type="inferred from homology"/>
<dbReference type="AlphaFoldDB" id="H9UBC8"/>
<evidence type="ECO:0000313" key="10">
    <source>
        <dbReference type="EMBL" id="AFG34821.1"/>
    </source>
</evidence>
<dbReference type="Gene3D" id="3.20.20.20">
    <property type="entry name" value="Dihydropteroate synthase-like"/>
    <property type="match status" value="1"/>
</dbReference>
<dbReference type="InterPro" id="IPR016425">
    <property type="entry name" value="IspG_bac"/>
</dbReference>
<protein>
    <recommendedName>
        <fullName evidence="7">4-hydroxy-3-methylbut-2-en-1-yl diphosphate synthase (flavodoxin)</fullName>
        <ecNumber evidence="7">1.17.7.3</ecNumber>
    </recommendedName>
    <alternativeName>
        <fullName evidence="7">1-hydroxy-2-methyl-2-(E)-butenyl 4-diphosphate synthase</fullName>
    </alternativeName>
</protein>
<evidence type="ECO:0000256" key="5">
    <source>
        <dbReference type="ARBA" id="ARBA00023014"/>
    </source>
</evidence>
<evidence type="ECO:0000256" key="3">
    <source>
        <dbReference type="ARBA" id="ARBA00023002"/>
    </source>
</evidence>
<feature type="binding site" evidence="7">
    <location>
        <position position="266"/>
    </location>
    <ligand>
        <name>[4Fe-4S] cluster</name>
        <dbReference type="ChEBI" id="CHEBI:49883"/>
    </ligand>
</feature>
<evidence type="ECO:0000256" key="4">
    <source>
        <dbReference type="ARBA" id="ARBA00023004"/>
    </source>
</evidence>
<dbReference type="InterPro" id="IPR058578">
    <property type="entry name" value="IspG_TIM"/>
</dbReference>
<name>H9UBC8_FERPD</name>
<gene>
    <name evidence="7" type="primary">ispG</name>
    <name evidence="10" type="ordered locus">Ferpe_0698</name>
</gene>
<dbReference type="UniPathway" id="UPA00056">
    <property type="reaction ID" value="UER00096"/>
</dbReference>
<sequence>MKDYRKKLKRDVRVGKIGIGGNFPISIQSMTNTDTRDVSATVNQIIKLEEAGCEIVRVSTPDIESAKAIKAIKEHVNIPIVADIHFDYKIAIEAIKNGADKVRLNPGNIGSAEKVLEVVKVAKEYCVPIRVGANSGSINKKYEHLPKIDALVESALDEVRILEKAGFCDIVISLKSSDVLETVQANRKIHALVDYPLHIGVTEAGTLYNSLIKSSSALGTLLLEGIGDTIRISIAGDPINEVITAKKLLTFLKIRKGVDVVACPTCARTNFDVEEVALEVEKFLSNIEEDITVSVLGCVVNGVGEAKDSDVGIAGVKDGIAVFYKGEIIGTYQKEKAFEILKEKIELIIKERRGDK</sequence>
<dbReference type="SUPFAM" id="SSF56014">
    <property type="entry name" value="Nitrite and sulphite reductase 4Fe-4S domain-like"/>
    <property type="match status" value="1"/>
</dbReference>
<dbReference type="PIRSF" id="PIRSF004640">
    <property type="entry name" value="IspG"/>
    <property type="match status" value="1"/>
</dbReference>
<dbReference type="OrthoDB" id="9803214at2"/>
<feature type="binding site" evidence="7">
    <location>
        <position position="305"/>
    </location>
    <ligand>
        <name>[4Fe-4S] cluster</name>
        <dbReference type="ChEBI" id="CHEBI:49883"/>
    </ligand>
</feature>
<dbReference type="NCBIfam" id="TIGR00612">
    <property type="entry name" value="ispG_gcpE"/>
    <property type="match status" value="1"/>
</dbReference>
<keyword evidence="5 7" id="KW-0411">Iron-sulfur</keyword>
<comment type="pathway">
    <text evidence="7">Isoprenoid biosynthesis; isopentenyl diphosphate biosynthesis via DXP pathway; isopentenyl diphosphate from 1-deoxy-D-xylulose 5-phosphate: step 5/6.</text>
</comment>
<dbReference type="PANTHER" id="PTHR30454">
    <property type="entry name" value="4-HYDROXY-3-METHYLBUT-2-EN-1-YL DIPHOSPHATE SYNTHASE"/>
    <property type="match status" value="1"/>
</dbReference>
<organism evidence="10 11">
    <name type="scientific">Fervidobacterium pennivorans (strain DSM 9078 / Ven5)</name>
    <dbReference type="NCBI Taxonomy" id="771875"/>
    <lineage>
        <taxon>Bacteria</taxon>
        <taxon>Thermotogati</taxon>
        <taxon>Thermotogota</taxon>
        <taxon>Thermotogae</taxon>
        <taxon>Thermotogales</taxon>
        <taxon>Fervidobacteriaceae</taxon>
        <taxon>Fervidobacterium</taxon>
    </lineage>
</organism>
<keyword evidence="1 7" id="KW-0004">4Fe-4S</keyword>
<evidence type="ECO:0000259" key="8">
    <source>
        <dbReference type="Pfam" id="PF04551"/>
    </source>
</evidence>
<reference evidence="10" key="1">
    <citation type="submission" date="2012-03" db="EMBL/GenBank/DDBJ databases">
        <title>Complete sequence of Fervidobacterium pennivorans DSM 9078.</title>
        <authorList>
            <consortium name="US DOE Joint Genome Institute"/>
            <person name="Lucas S."/>
            <person name="Han J."/>
            <person name="Lapidus A."/>
            <person name="Cheng J.-F."/>
            <person name="Goodwin L."/>
            <person name="Pitluck S."/>
            <person name="Peters L."/>
            <person name="Ovchinnikova G."/>
            <person name="Lu M."/>
            <person name="Detter J.C."/>
            <person name="Han C."/>
            <person name="Tapia R."/>
            <person name="Land M."/>
            <person name="Hauser L."/>
            <person name="Kyrpides N."/>
            <person name="Ivanova N."/>
            <person name="Pagani I."/>
            <person name="Noll K.M."/>
            <person name="Woyke T."/>
        </authorList>
    </citation>
    <scope>NUCLEOTIDE SEQUENCE</scope>
    <source>
        <strain evidence="10">DSM 9078</strain>
    </source>
</reference>
<dbReference type="GO" id="GO:0019288">
    <property type="term" value="P:isopentenyl diphosphate biosynthetic process, methylerythritol 4-phosphate pathway"/>
    <property type="evidence" value="ECO:0007669"/>
    <property type="project" value="UniProtKB-UniRule"/>
</dbReference>
<comment type="similarity">
    <text evidence="7">Belongs to the IspG family.</text>
</comment>
<dbReference type="HOGENOM" id="CLU_042258_0_0_0"/>
<dbReference type="STRING" id="771875.Ferpe_0698"/>
<keyword evidence="3 7" id="KW-0560">Oxidoreductase</keyword>
<accession>H9UBC8</accession>
<comment type="function">
    <text evidence="7">Converts 2C-methyl-D-erythritol 2,4-cyclodiphosphate (ME-2,4cPP) into 1-hydroxy-2-methyl-2-(E)-butenyl 4-diphosphate.</text>
</comment>
<dbReference type="EMBL" id="CP003260">
    <property type="protein sequence ID" value="AFG34821.1"/>
    <property type="molecule type" value="Genomic_DNA"/>
</dbReference>
<dbReference type="RefSeq" id="WP_014451273.1">
    <property type="nucleotide sequence ID" value="NC_017095.1"/>
</dbReference>
<evidence type="ECO:0000313" key="11">
    <source>
        <dbReference type="Proteomes" id="UP000007384"/>
    </source>
</evidence>
<dbReference type="InterPro" id="IPR011005">
    <property type="entry name" value="Dihydropteroate_synth-like_sf"/>
</dbReference>
<evidence type="ECO:0000256" key="2">
    <source>
        <dbReference type="ARBA" id="ARBA00022723"/>
    </source>
</evidence>
<keyword evidence="6 7" id="KW-0414">Isoprene biosynthesis</keyword>
<dbReference type="InterPro" id="IPR058579">
    <property type="entry name" value="IspG_C"/>
</dbReference>
<dbReference type="Pfam" id="PF04551">
    <property type="entry name" value="GcpE"/>
    <property type="match status" value="1"/>
</dbReference>
<dbReference type="GO" id="GO:0051539">
    <property type="term" value="F:4 iron, 4 sulfur cluster binding"/>
    <property type="evidence" value="ECO:0007669"/>
    <property type="project" value="UniProtKB-UniRule"/>
</dbReference>
<keyword evidence="2 7" id="KW-0479">Metal-binding</keyword>
<dbReference type="Proteomes" id="UP000007384">
    <property type="component" value="Chromosome"/>
</dbReference>
<keyword evidence="11" id="KW-1185">Reference proteome</keyword>
<evidence type="ECO:0000259" key="9">
    <source>
        <dbReference type="Pfam" id="PF26540"/>
    </source>
</evidence>
<dbReference type="PATRIC" id="fig|771875.3.peg.713"/>
<evidence type="ECO:0000256" key="1">
    <source>
        <dbReference type="ARBA" id="ARBA00022485"/>
    </source>
</evidence>
<dbReference type="InterPro" id="IPR045854">
    <property type="entry name" value="NO2/SO3_Rdtase_4Fe4S_sf"/>
</dbReference>
<dbReference type="GO" id="GO:0016114">
    <property type="term" value="P:terpenoid biosynthetic process"/>
    <property type="evidence" value="ECO:0007669"/>
    <property type="project" value="InterPro"/>
</dbReference>
<dbReference type="GO" id="GO:0141197">
    <property type="term" value="F:4-hydroxy-3-methylbut-2-enyl-diphosphate synthase activity (flavodoxin)"/>
    <property type="evidence" value="ECO:0007669"/>
    <property type="project" value="UniProtKB-EC"/>
</dbReference>